<name>A0A4R0GX32_9ACTN</name>
<protein>
    <submittedName>
        <fullName evidence="1">Uncharacterized protein</fullName>
    </submittedName>
</protein>
<dbReference type="RefSeq" id="WP_131348477.1">
    <property type="nucleotide sequence ID" value="NZ_SJJZ01000007.1"/>
</dbReference>
<sequence length="62" mass="6792">MRQDHEAQVARTAIMRARKFGDVAAERTARRELLRAKAEAKMREAGALLAQADALGASPEDN</sequence>
<dbReference type="EMBL" id="SJJZ01000007">
    <property type="protein sequence ID" value="TCC01334.1"/>
    <property type="molecule type" value="Genomic_DNA"/>
</dbReference>
<accession>A0A4R0GX32</accession>
<dbReference type="Proteomes" id="UP000292346">
    <property type="component" value="Unassembled WGS sequence"/>
</dbReference>
<evidence type="ECO:0000313" key="2">
    <source>
        <dbReference type="Proteomes" id="UP000292346"/>
    </source>
</evidence>
<evidence type="ECO:0000313" key="1">
    <source>
        <dbReference type="EMBL" id="TCC01334.1"/>
    </source>
</evidence>
<comment type="caution">
    <text evidence="1">The sequence shown here is derived from an EMBL/GenBank/DDBJ whole genome shotgun (WGS) entry which is preliminary data.</text>
</comment>
<proteinExistence type="predicted"/>
<dbReference type="AlphaFoldDB" id="A0A4R0GX32"/>
<organism evidence="1 2">
    <name type="scientific">Kribbella soli</name>
    <dbReference type="NCBI Taxonomy" id="1124743"/>
    <lineage>
        <taxon>Bacteria</taxon>
        <taxon>Bacillati</taxon>
        <taxon>Actinomycetota</taxon>
        <taxon>Actinomycetes</taxon>
        <taxon>Propionibacteriales</taxon>
        <taxon>Kribbellaceae</taxon>
        <taxon>Kribbella</taxon>
    </lineage>
</organism>
<keyword evidence="2" id="KW-1185">Reference proteome</keyword>
<reference evidence="1 2" key="1">
    <citation type="submission" date="2019-02" db="EMBL/GenBank/DDBJ databases">
        <title>Kribbella capetownensis sp. nov. and Kribbella speibonae sp. nov., isolated from soil.</title>
        <authorList>
            <person name="Curtis S.M."/>
            <person name="Norton I."/>
            <person name="Everest G.J."/>
            <person name="Meyers P.R."/>
        </authorList>
    </citation>
    <scope>NUCLEOTIDE SEQUENCE [LARGE SCALE GENOMIC DNA]</scope>
    <source>
        <strain evidence="1 2">KCTC 29219</strain>
    </source>
</reference>
<gene>
    <name evidence="1" type="ORF">E0H45_42195</name>
</gene>